<protein>
    <submittedName>
        <fullName evidence="1">Uncharacterized protein</fullName>
    </submittedName>
</protein>
<sequence>RMTRALRSHKPCVNRSFESKVMAAGRWMSPPPPPLSSHISLSFFLSSSKRMEMNG</sequence>
<proteinExistence type="predicted"/>
<reference evidence="1 2" key="1">
    <citation type="journal article" date="2023" name="Plants (Basel)">
        <title>Bridging the Gap: Combining Genomics and Transcriptomics Approaches to Understand Stylosanthes scabra, an Orphan Legume from the Brazilian Caatinga.</title>
        <authorList>
            <person name="Ferreira-Neto J.R.C."/>
            <person name="da Silva M.D."/>
            <person name="Binneck E."/>
            <person name="de Melo N.F."/>
            <person name="da Silva R.H."/>
            <person name="de Melo A.L.T.M."/>
            <person name="Pandolfi V."/>
            <person name="Bustamante F.O."/>
            <person name="Brasileiro-Vidal A.C."/>
            <person name="Benko-Iseppon A.M."/>
        </authorList>
    </citation>
    <scope>NUCLEOTIDE SEQUENCE [LARGE SCALE GENOMIC DNA]</scope>
    <source>
        <tissue evidence="1">Leaves</tissue>
    </source>
</reference>
<comment type="caution">
    <text evidence="1">The sequence shown here is derived from an EMBL/GenBank/DDBJ whole genome shotgun (WGS) entry which is preliminary data.</text>
</comment>
<dbReference type="Proteomes" id="UP001341840">
    <property type="component" value="Unassembled WGS sequence"/>
</dbReference>
<gene>
    <name evidence="1" type="ORF">PIB30_032670</name>
</gene>
<keyword evidence="2" id="KW-1185">Reference proteome</keyword>
<name>A0ABU6YCW1_9FABA</name>
<evidence type="ECO:0000313" key="1">
    <source>
        <dbReference type="EMBL" id="MED6207089.1"/>
    </source>
</evidence>
<dbReference type="EMBL" id="JASCZI010241800">
    <property type="protein sequence ID" value="MED6207089.1"/>
    <property type="molecule type" value="Genomic_DNA"/>
</dbReference>
<feature type="non-terminal residue" evidence="1">
    <location>
        <position position="1"/>
    </location>
</feature>
<evidence type="ECO:0000313" key="2">
    <source>
        <dbReference type="Proteomes" id="UP001341840"/>
    </source>
</evidence>
<accession>A0ABU6YCW1</accession>
<organism evidence="1 2">
    <name type="scientific">Stylosanthes scabra</name>
    <dbReference type="NCBI Taxonomy" id="79078"/>
    <lineage>
        <taxon>Eukaryota</taxon>
        <taxon>Viridiplantae</taxon>
        <taxon>Streptophyta</taxon>
        <taxon>Embryophyta</taxon>
        <taxon>Tracheophyta</taxon>
        <taxon>Spermatophyta</taxon>
        <taxon>Magnoliopsida</taxon>
        <taxon>eudicotyledons</taxon>
        <taxon>Gunneridae</taxon>
        <taxon>Pentapetalae</taxon>
        <taxon>rosids</taxon>
        <taxon>fabids</taxon>
        <taxon>Fabales</taxon>
        <taxon>Fabaceae</taxon>
        <taxon>Papilionoideae</taxon>
        <taxon>50 kb inversion clade</taxon>
        <taxon>dalbergioids sensu lato</taxon>
        <taxon>Dalbergieae</taxon>
        <taxon>Pterocarpus clade</taxon>
        <taxon>Stylosanthes</taxon>
    </lineage>
</organism>